<feature type="region of interest" description="Disordered" evidence="1">
    <location>
        <begin position="83"/>
        <end position="135"/>
    </location>
</feature>
<organism evidence="2 3">
    <name type="scientific">Lentzea flava</name>
    <dbReference type="NCBI Taxonomy" id="103732"/>
    <lineage>
        <taxon>Bacteria</taxon>
        <taxon>Bacillati</taxon>
        <taxon>Actinomycetota</taxon>
        <taxon>Actinomycetes</taxon>
        <taxon>Pseudonocardiales</taxon>
        <taxon>Pseudonocardiaceae</taxon>
        <taxon>Lentzea</taxon>
    </lineage>
</organism>
<dbReference type="InterPro" id="IPR057999">
    <property type="entry name" value="Gp49"/>
</dbReference>
<feature type="compositionally biased region" description="Low complexity" evidence="1">
    <location>
        <begin position="95"/>
        <end position="116"/>
    </location>
</feature>
<keyword evidence="3" id="KW-1185">Reference proteome</keyword>
<evidence type="ECO:0000256" key="1">
    <source>
        <dbReference type="SAM" id="MobiDB-lite"/>
    </source>
</evidence>
<feature type="compositionally biased region" description="Acidic residues" evidence="1">
    <location>
        <begin position="1"/>
        <end position="13"/>
    </location>
</feature>
<evidence type="ECO:0000313" key="2">
    <source>
        <dbReference type="EMBL" id="GGU45652.1"/>
    </source>
</evidence>
<feature type="compositionally biased region" description="Polar residues" evidence="1">
    <location>
        <begin position="24"/>
        <end position="36"/>
    </location>
</feature>
<gene>
    <name evidence="2" type="ORF">GCM10010178_42610</name>
</gene>
<name>A0ABQ2UN02_9PSEU</name>
<feature type="region of interest" description="Disordered" evidence="1">
    <location>
        <begin position="1"/>
        <end position="36"/>
    </location>
</feature>
<accession>A0ABQ2UN02</accession>
<dbReference type="Proteomes" id="UP000649573">
    <property type="component" value="Unassembled WGS sequence"/>
</dbReference>
<sequence>MTVDPFADDDNDFNDQQYDEPGSGASSSEWNGSVSATFKGNGEYSSAWYVFRAPSVDVLADMLEGVGDIKRLVTAGALVDQFIKQKEPAGKARTGSPNNNGGQRPNNNSSGGSNQQRRGRPQAATEAPNGEKRYCDHGEMRWRSGISQAGNTYAGWYCTAQNRDQQCRPEYP</sequence>
<protein>
    <submittedName>
        <fullName evidence="2">Uncharacterized protein</fullName>
    </submittedName>
</protein>
<dbReference type="Pfam" id="PF25690">
    <property type="entry name" value="Phage_gp49"/>
    <property type="match status" value="1"/>
</dbReference>
<dbReference type="RefSeq" id="WP_189255456.1">
    <property type="nucleotide sequence ID" value="NZ_BMRE01000018.1"/>
</dbReference>
<reference evidence="3" key="1">
    <citation type="journal article" date="2019" name="Int. J. Syst. Evol. Microbiol.">
        <title>The Global Catalogue of Microorganisms (GCM) 10K type strain sequencing project: providing services to taxonomists for standard genome sequencing and annotation.</title>
        <authorList>
            <consortium name="The Broad Institute Genomics Platform"/>
            <consortium name="The Broad Institute Genome Sequencing Center for Infectious Disease"/>
            <person name="Wu L."/>
            <person name="Ma J."/>
        </authorList>
    </citation>
    <scope>NUCLEOTIDE SEQUENCE [LARGE SCALE GENOMIC DNA]</scope>
    <source>
        <strain evidence="3">JCM 3296</strain>
    </source>
</reference>
<dbReference type="EMBL" id="BMRE01000018">
    <property type="protein sequence ID" value="GGU45652.1"/>
    <property type="molecule type" value="Genomic_DNA"/>
</dbReference>
<proteinExistence type="predicted"/>
<comment type="caution">
    <text evidence="2">The sequence shown here is derived from an EMBL/GenBank/DDBJ whole genome shotgun (WGS) entry which is preliminary data.</text>
</comment>
<evidence type="ECO:0000313" key="3">
    <source>
        <dbReference type="Proteomes" id="UP000649573"/>
    </source>
</evidence>